<feature type="region of interest" description="Disordered" evidence="1">
    <location>
        <begin position="215"/>
        <end position="237"/>
    </location>
</feature>
<dbReference type="SUPFAM" id="SSF52540">
    <property type="entry name" value="P-loop containing nucleoside triphosphate hydrolases"/>
    <property type="match status" value="1"/>
</dbReference>
<dbReference type="Gene3D" id="3.40.50.300">
    <property type="entry name" value="P-loop containing nucleotide triphosphate hydrolases"/>
    <property type="match status" value="1"/>
</dbReference>
<feature type="region of interest" description="Disordered" evidence="1">
    <location>
        <begin position="118"/>
        <end position="156"/>
    </location>
</feature>
<dbReference type="Proteomes" id="UP001500994">
    <property type="component" value="Unassembled WGS sequence"/>
</dbReference>
<dbReference type="PANTHER" id="PTHR37816">
    <property type="entry name" value="YALI0E33011P"/>
    <property type="match status" value="1"/>
</dbReference>
<dbReference type="InterPro" id="IPR027417">
    <property type="entry name" value="P-loop_NTPase"/>
</dbReference>
<reference evidence="2 3" key="1">
    <citation type="journal article" date="2019" name="Int. J. Syst. Evol. Microbiol.">
        <title>The Global Catalogue of Microorganisms (GCM) 10K type strain sequencing project: providing services to taxonomists for standard genome sequencing and annotation.</title>
        <authorList>
            <consortium name="The Broad Institute Genomics Platform"/>
            <consortium name="The Broad Institute Genome Sequencing Center for Infectious Disease"/>
            <person name="Wu L."/>
            <person name="Ma J."/>
        </authorList>
    </citation>
    <scope>NUCLEOTIDE SEQUENCE [LARGE SCALE GENOMIC DNA]</scope>
    <source>
        <strain evidence="2 3">JCM 16374</strain>
    </source>
</reference>
<keyword evidence="3" id="KW-1185">Reference proteome</keyword>
<evidence type="ECO:0000313" key="2">
    <source>
        <dbReference type="EMBL" id="GAA2682114.1"/>
    </source>
</evidence>
<sequence>MASASCEAPPGPAPRRIVVLGSPGSGKTTFCHLLAASTGLPLYHLDDLYWSAGWSRPGEAEWARLVHDLCALPRWIADGNYAGSAEPRVQAAELVVLLDRHPLLCAAALVRRSLRLRRSAPAPPPHDAPRATPDGGRPSRRSTLPSAREYVPRRLRNTDAPPVRSVTALVRKALLFRRRDLVVIHTALLRTGAPLRRCRTRRQAAALLAAFAPAPRPATGRDRAPVPPEGPPPNGTALLPCTCPAAATATPPWRSL</sequence>
<feature type="compositionally biased region" description="Pro residues" evidence="1">
    <location>
        <begin position="225"/>
        <end position="234"/>
    </location>
</feature>
<evidence type="ECO:0000313" key="3">
    <source>
        <dbReference type="Proteomes" id="UP001500994"/>
    </source>
</evidence>
<name>A0ABN3SQK2_9ACTN</name>
<protein>
    <recommendedName>
        <fullName evidence="4">Topology modulation protein</fullName>
    </recommendedName>
</protein>
<dbReference type="InterPro" id="IPR052922">
    <property type="entry name" value="Cytidylate_Kinase-2"/>
</dbReference>
<dbReference type="EMBL" id="BAAARK010000029">
    <property type="protein sequence ID" value="GAA2682114.1"/>
    <property type="molecule type" value="Genomic_DNA"/>
</dbReference>
<accession>A0ABN3SQK2</accession>
<dbReference type="PANTHER" id="PTHR37816:SF1">
    <property type="entry name" value="TOXIN"/>
    <property type="match status" value="1"/>
</dbReference>
<evidence type="ECO:0000256" key="1">
    <source>
        <dbReference type="SAM" id="MobiDB-lite"/>
    </source>
</evidence>
<dbReference type="RefSeq" id="WP_344582359.1">
    <property type="nucleotide sequence ID" value="NZ_BAAARK010000029.1"/>
</dbReference>
<comment type="caution">
    <text evidence="2">The sequence shown here is derived from an EMBL/GenBank/DDBJ whole genome shotgun (WGS) entry which is preliminary data.</text>
</comment>
<gene>
    <name evidence="2" type="ORF">GCM10009864_63520</name>
</gene>
<organism evidence="2 3">
    <name type="scientific">Streptomyces lunalinharesii</name>
    <dbReference type="NCBI Taxonomy" id="333384"/>
    <lineage>
        <taxon>Bacteria</taxon>
        <taxon>Bacillati</taxon>
        <taxon>Actinomycetota</taxon>
        <taxon>Actinomycetes</taxon>
        <taxon>Kitasatosporales</taxon>
        <taxon>Streptomycetaceae</taxon>
        <taxon>Streptomyces</taxon>
    </lineage>
</organism>
<evidence type="ECO:0008006" key="4">
    <source>
        <dbReference type="Google" id="ProtNLM"/>
    </source>
</evidence>
<proteinExistence type="predicted"/>